<dbReference type="EMBL" id="MGDE01000230">
    <property type="protein sequence ID" value="OGL43443.1"/>
    <property type="molecule type" value="Genomic_DNA"/>
</dbReference>
<keyword evidence="1" id="KW-0472">Membrane</keyword>
<feature type="domain" description="VanZ-like" evidence="2">
    <location>
        <begin position="270"/>
        <end position="358"/>
    </location>
</feature>
<dbReference type="SUPFAM" id="SSF49899">
    <property type="entry name" value="Concanavalin A-like lectins/glucanases"/>
    <property type="match status" value="1"/>
</dbReference>
<accession>A0A1F7RPJ5</accession>
<protein>
    <recommendedName>
        <fullName evidence="2">VanZ-like domain-containing protein</fullName>
    </recommendedName>
</protein>
<organism evidence="3 4">
    <name type="scientific">Candidatus Schekmanbacteria bacterium RBG_16_38_10</name>
    <dbReference type="NCBI Taxonomy" id="1817879"/>
    <lineage>
        <taxon>Bacteria</taxon>
        <taxon>Candidatus Schekmaniibacteriota</taxon>
    </lineage>
</organism>
<dbReference type="Pfam" id="PF13385">
    <property type="entry name" value="Laminin_G_3"/>
    <property type="match status" value="1"/>
</dbReference>
<dbReference type="Pfam" id="PF04892">
    <property type="entry name" value="VanZ"/>
    <property type="match status" value="1"/>
</dbReference>
<dbReference type="AlphaFoldDB" id="A0A1F7RPJ5"/>
<dbReference type="Gene3D" id="2.60.120.200">
    <property type="match status" value="1"/>
</dbReference>
<keyword evidence="1" id="KW-0812">Transmembrane</keyword>
<comment type="caution">
    <text evidence="3">The sequence shown here is derived from an EMBL/GenBank/DDBJ whole genome shotgun (WGS) entry which is preliminary data.</text>
</comment>
<evidence type="ECO:0000256" key="1">
    <source>
        <dbReference type="SAM" id="Phobius"/>
    </source>
</evidence>
<evidence type="ECO:0000313" key="3">
    <source>
        <dbReference type="EMBL" id="OGL43443.1"/>
    </source>
</evidence>
<sequence length="368" mass="41541">MNKEFLGLVILVIVIGFFLVGLWPFNFIPENQVQWLKDTNGISFYGNGMMYTPNHLNQGNSPYQDDSITIEIWLQPRVKYNHFMADILSLYDDRKSEIFLIGQWEDSIILRHYLKKPDNNKQYKEVGLDNILIKDKTVFITITSGDSGTTIYVDGKTAKLSPQFKLITDNSISGNLIIGNSLTGKRYWTGELYGIALYNGVLLPDQILNNYLSWTKSGAPELSYEKVPLALYLFNEHSGTKVTNHSAPQDLIIPAILTILKKDVLTPPWESFRLNRSHVKDVLINFFGFIPFGFFFRAYLLKSVKIKREKIAILTVLTGGGISLIIELLQVNLPTRSSSLTDLILNTAGTAAGIILFNMTSGYIENPD</sequence>
<dbReference type="InterPro" id="IPR013320">
    <property type="entry name" value="ConA-like_dom_sf"/>
</dbReference>
<evidence type="ECO:0000259" key="2">
    <source>
        <dbReference type="Pfam" id="PF04892"/>
    </source>
</evidence>
<dbReference type="InterPro" id="IPR006976">
    <property type="entry name" value="VanZ-like"/>
</dbReference>
<dbReference type="Proteomes" id="UP000178797">
    <property type="component" value="Unassembled WGS sequence"/>
</dbReference>
<feature type="transmembrane region" description="Helical" evidence="1">
    <location>
        <begin position="282"/>
        <end position="300"/>
    </location>
</feature>
<name>A0A1F7RPJ5_9BACT</name>
<feature type="transmembrane region" description="Helical" evidence="1">
    <location>
        <begin position="343"/>
        <end position="364"/>
    </location>
</feature>
<feature type="transmembrane region" description="Helical" evidence="1">
    <location>
        <begin position="312"/>
        <end position="331"/>
    </location>
</feature>
<reference evidence="3 4" key="1">
    <citation type="journal article" date="2016" name="Nat. Commun.">
        <title>Thousands of microbial genomes shed light on interconnected biogeochemical processes in an aquifer system.</title>
        <authorList>
            <person name="Anantharaman K."/>
            <person name="Brown C.T."/>
            <person name="Hug L.A."/>
            <person name="Sharon I."/>
            <person name="Castelle C.J."/>
            <person name="Probst A.J."/>
            <person name="Thomas B.C."/>
            <person name="Singh A."/>
            <person name="Wilkins M.J."/>
            <person name="Karaoz U."/>
            <person name="Brodie E.L."/>
            <person name="Williams K.H."/>
            <person name="Hubbard S.S."/>
            <person name="Banfield J.F."/>
        </authorList>
    </citation>
    <scope>NUCLEOTIDE SEQUENCE [LARGE SCALE GENOMIC DNA]</scope>
</reference>
<keyword evidence="1" id="KW-1133">Transmembrane helix</keyword>
<proteinExistence type="predicted"/>
<evidence type="ECO:0000313" key="4">
    <source>
        <dbReference type="Proteomes" id="UP000178797"/>
    </source>
</evidence>
<feature type="transmembrane region" description="Helical" evidence="1">
    <location>
        <begin position="5"/>
        <end position="25"/>
    </location>
</feature>
<gene>
    <name evidence="3" type="ORF">A2W05_00425</name>
</gene>